<evidence type="ECO:0000256" key="13">
    <source>
        <dbReference type="ARBA" id="ARBA00045085"/>
    </source>
</evidence>
<feature type="transmembrane region" description="Helical" evidence="15">
    <location>
        <begin position="190"/>
        <end position="210"/>
    </location>
</feature>
<dbReference type="PROSITE" id="PS50919">
    <property type="entry name" value="MIR"/>
    <property type="match status" value="3"/>
</dbReference>
<comment type="function">
    <text evidence="15">Transfers mannose from Dol-P-mannose to Ser or Thr residues on proteins.</text>
</comment>
<dbReference type="GO" id="GO:0004169">
    <property type="term" value="F:dolichyl-phosphate-mannose-protein mannosyltransferase activity"/>
    <property type="evidence" value="ECO:0007669"/>
    <property type="project" value="UniProtKB-UniRule"/>
</dbReference>
<evidence type="ECO:0000256" key="10">
    <source>
        <dbReference type="ARBA" id="ARBA00022989"/>
    </source>
</evidence>
<evidence type="ECO:0000256" key="11">
    <source>
        <dbReference type="ARBA" id="ARBA00023136"/>
    </source>
</evidence>
<feature type="compositionally biased region" description="Low complexity" evidence="16">
    <location>
        <begin position="886"/>
        <end position="895"/>
    </location>
</feature>
<feature type="transmembrane region" description="Helical" evidence="15">
    <location>
        <begin position="100"/>
        <end position="118"/>
    </location>
</feature>
<feature type="transmembrane region" description="Helical" evidence="15">
    <location>
        <begin position="138"/>
        <end position="160"/>
    </location>
</feature>
<feature type="transmembrane region" description="Helical" evidence="15">
    <location>
        <begin position="281"/>
        <end position="305"/>
    </location>
</feature>
<dbReference type="PANTHER" id="PTHR10050:SF50">
    <property type="entry name" value="DOLICHYL-PHOSPHATE-MANNOSE--PROTEIN MANNOSYLTRANSFERASE 1-RELATED"/>
    <property type="match status" value="1"/>
</dbReference>
<feature type="transmembrane region" description="Helical" evidence="15">
    <location>
        <begin position="251"/>
        <end position="269"/>
    </location>
</feature>
<dbReference type="InterPro" id="IPR016093">
    <property type="entry name" value="MIR_motif"/>
</dbReference>
<evidence type="ECO:0000256" key="3">
    <source>
        <dbReference type="ARBA" id="ARBA00007222"/>
    </source>
</evidence>
<dbReference type="SMART" id="SM00472">
    <property type="entry name" value="MIR"/>
    <property type="match status" value="3"/>
</dbReference>
<feature type="transmembrane region" description="Helical" evidence="15">
    <location>
        <begin position="714"/>
        <end position="735"/>
    </location>
</feature>
<keyword evidence="10 15" id="KW-1133">Transmembrane helix</keyword>
<dbReference type="InterPro" id="IPR032421">
    <property type="entry name" value="PMT_4TMC"/>
</dbReference>
<evidence type="ECO:0000256" key="4">
    <source>
        <dbReference type="ARBA" id="ARBA00012839"/>
    </source>
</evidence>
<dbReference type="EMBL" id="MU839004">
    <property type="protein sequence ID" value="KAK1768960.1"/>
    <property type="molecule type" value="Genomic_DNA"/>
</dbReference>
<evidence type="ECO:0000313" key="19">
    <source>
        <dbReference type="Proteomes" id="UP001244011"/>
    </source>
</evidence>
<feature type="transmembrane region" description="Helical" evidence="15">
    <location>
        <begin position="226"/>
        <end position="245"/>
    </location>
</feature>
<dbReference type="PANTHER" id="PTHR10050">
    <property type="entry name" value="DOLICHYL-PHOSPHATE-MANNOSE--PROTEIN MANNOSYLTRANSFERASE"/>
    <property type="match status" value="1"/>
</dbReference>
<dbReference type="GeneID" id="85313010"/>
<evidence type="ECO:0000256" key="14">
    <source>
        <dbReference type="ARBA" id="ARBA00045102"/>
    </source>
</evidence>
<feature type="region of interest" description="Disordered" evidence="16">
    <location>
        <begin position="775"/>
        <end position="795"/>
    </location>
</feature>
<evidence type="ECO:0000256" key="16">
    <source>
        <dbReference type="SAM" id="MobiDB-lite"/>
    </source>
</evidence>
<feature type="domain" description="MIR" evidence="17">
    <location>
        <begin position="334"/>
        <end position="388"/>
    </location>
</feature>
<dbReference type="InterPro" id="IPR036300">
    <property type="entry name" value="MIR_dom_sf"/>
</dbReference>
<name>A0AAJ0FQA5_9PEZI</name>
<dbReference type="EC" id="2.4.1.109" evidence="4 15"/>
<dbReference type="Proteomes" id="UP001244011">
    <property type="component" value="Unassembled WGS sequence"/>
</dbReference>
<keyword evidence="12" id="KW-0325">Glycoprotein</keyword>
<evidence type="ECO:0000256" key="9">
    <source>
        <dbReference type="ARBA" id="ARBA00022824"/>
    </source>
</evidence>
<proteinExistence type="inferred from homology"/>
<accession>A0AAJ0FQA5</accession>
<feature type="domain" description="MIR" evidence="17">
    <location>
        <begin position="411"/>
        <end position="470"/>
    </location>
</feature>
<comment type="pathway">
    <text evidence="2 15">Protein modification; protein glycosylation.</text>
</comment>
<evidence type="ECO:0000256" key="5">
    <source>
        <dbReference type="ARBA" id="ARBA00022676"/>
    </source>
</evidence>
<dbReference type="InterPro" id="IPR003342">
    <property type="entry name" value="ArnT-like_N"/>
</dbReference>
<dbReference type="Gene3D" id="2.80.10.50">
    <property type="match status" value="1"/>
</dbReference>
<evidence type="ECO:0000256" key="6">
    <source>
        <dbReference type="ARBA" id="ARBA00022679"/>
    </source>
</evidence>
<feature type="domain" description="MIR" evidence="17">
    <location>
        <begin position="480"/>
        <end position="536"/>
    </location>
</feature>
<evidence type="ECO:0000256" key="2">
    <source>
        <dbReference type="ARBA" id="ARBA00004922"/>
    </source>
</evidence>
<feature type="compositionally biased region" description="Polar residues" evidence="16">
    <location>
        <begin position="943"/>
        <end position="953"/>
    </location>
</feature>
<feature type="region of interest" description="Disordered" evidence="16">
    <location>
        <begin position="868"/>
        <end position="953"/>
    </location>
</feature>
<dbReference type="RefSeq" id="XP_060285173.1">
    <property type="nucleotide sequence ID" value="XM_060429823.1"/>
</dbReference>
<comment type="catalytic activity">
    <reaction evidence="13 15">
        <text>a di-trans,poly-cis-dolichyl beta-D-mannosyl phosphate + L-threonyl-[protein] = 3-O-(alpha-D-mannosyl)-L-threonyl-[protein] + a di-trans,poly-cis-dolichyl phosphate + H(+)</text>
        <dbReference type="Rhea" id="RHEA:53396"/>
        <dbReference type="Rhea" id="RHEA-COMP:11060"/>
        <dbReference type="Rhea" id="RHEA-COMP:13547"/>
        <dbReference type="Rhea" id="RHEA-COMP:19498"/>
        <dbReference type="Rhea" id="RHEA-COMP:19501"/>
        <dbReference type="ChEBI" id="CHEBI:15378"/>
        <dbReference type="ChEBI" id="CHEBI:30013"/>
        <dbReference type="ChEBI" id="CHEBI:57683"/>
        <dbReference type="ChEBI" id="CHEBI:58211"/>
        <dbReference type="ChEBI" id="CHEBI:137323"/>
        <dbReference type="EC" id="2.4.1.109"/>
    </reaction>
</comment>
<feature type="transmembrane region" description="Helical" evidence="15">
    <location>
        <begin position="681"/>
        <end position="702"/>
    </location>
</feature>
<sequence>MGRPAGAKSPASRASPPRGSSPKSKSKAGKRPDDYSSDGVQDNDVFLLPVSDYQIMVALTVVAAAVRLFRIYQPTSVVFDEVHFGGFASKYVKGKFFMDVHPPLAKLLITLFGWAAGFDGEFDFKDIGKDYLEPGVPYVAMRLFPAICGILLAPTMFLTLKAANCRTFTAILGTGLIIFENGLLTQARLILLDSPLMITTAFSALAFFSFSNQHEQGPTKAFQPSWWFWLIMTGLGLGMTVSIKWTGLFTIAWVGALTLVQLWVLIGDAKTVTLRVLAKHFMARVFCLIVIPVTFYMAMFAVHFLCLVNPGDGDGFMSSEFQATLNSKGMQDVPVDVLLGSRVSIRHFNTQGGYLHSHPLMYPTGSKQQQITLYPHKDENNIWLLENQTQPLDIHGEPINGTLAWDNLPEPHYIKDGDVLRLYHSPTHRRLHSHDVRPPITEVDWQNEVSAYGYEGFEGDANDFFKVEIVKQSSKGGEAQSRVRTIETKFRLVHVMTGCVLFSHKVKLPDWASEQQEVTCARGGSLPNSLWYIEWNDHPMLGDDAEKVNYARPSFFSKFWELQKVMWKTNAGLVESHAWDSRPPSWPILQRGINFWGKEHRQIYLMGNPVVWWSASAAVVIYVLFKGIAVLRWQRSCNDYANNTFKRFDYEVGTSVLGWALHYFPFFLMQRQLFLHHYFPALYFSVIALCQVFDFVTARVGALGIKDKPVINRAGAVLFLALSIVVFGLFAPLAYGNTWTKSECNRVKLFNTWDFDCNTFFDSYDAYNALPSTKAADQTPQKSVVPPSAPPPVVGGEQAQIPIAGEPNQAGISGAPVPPGQRVLSREERVEYRDQDGNLLNEEQVKALEGKVEFKTRYETRMRVVDADGNELPMPEGGWPQDQANPAGGAPEGVAPPHPDVEGANRETKLGSKNLVPDDPLPDAKRSVAGQKEKEGKSAKPASENNEATAQQV</sequence>
<feature type="compositionally biased region" description="Basic and acidic residues" evidence="16">
    <location>
        <begin position="899"/>
        <end position="910"/>
    </location>
</feature>
<gene>
    <name evidence="18" type="ORF">QBC33DRAFT_557719</name>
</gene>
<keyword evidence="8" id="KW-0677">Repeat</keyword>
<keyword evidence="6 15" id="KW-0808">Transferase</keyword>
<dbReference type="GO" id="GO:0031502">
    <property type="term" value="C:dolichyl-phosphate-mannose-protein mannosyltransferase complex"/>
    <property type="evidence" value="ECO:0007669"/>
    <property type="project" value="UniProtKB-ARBA"/>
</dbReference>
<evidence type="ECO:0000256" key="7">
    <source>
        <dbReference type="ARBA" id="ARBA00022692"/>
    </source>
</evidence>
<dbReference type="FunFam" id="2.80.10.50:FF:000034">
    <property type="entry name" value="Dolichyl-phosphate-mannose-protein mannosyltransferase 1"/>
    <property type="match status" value="1"/>
</dbReference>
<dbReference type="Pfam" id="PF02815">
    <property type="entry name" value="MIR"/>
    <property type="match status" value="1"/>
</dbReference>
<feature type="compositionally biased region" description="Basic and acidic residues" evidence="16">
    <location>
        <begin position="922"/>
        <end position="938"/>
    </location>
</feature>
<dbReference type="SUPFAM" id="SSF82109">
    <property type="entry name" value="MIR domain"/>
    <property type="match status" value="1"/>
</dbReference>
<evidence type="ECO:0000313" key="18">
    <source>
        <dbReference type="EMBL" id="KAK1768960.1"/>
    </source>
</evidence>
<evidence type="ECO:0000256" key="12">
    <source>
        <dbReference type="ARBA" id="ARBA00023180"/>
    </source>
</evidence>
<feature type="compositionally biased region" description="Low complexity" evidence="16">
    <location>
        <begin position="1"/>
        <end position="23"/>
    </location>
</feature>
<keyword evidence="5 15" id="KW-0328">Glycosyltransferase</keyword>
<feature type="transmembrane region" description="Helical" evidence="15">
    <location>
        <begin position="167"/>
        <end position="184"/>
    </location>
</feature>
<protein>
    <recommendedName>
        <fullName evidence="4 15">Dolichyl-phosphate-mannose--protein mannosyltransferase</fullName>
        <ecNumber evidence="4 15">2.4.1.109</ecNumber>
    </recommendedName>
</protein>
<feature type="transmembrane region" description="Helical" evidence="15">
    <location>
        <begin position="610"/>
        <end position="631"/>
    </location>
</feature>
<comment type="catalytic activity">
    <reaction evidence="14 15">
        <text>a di-trans,poly-cis-dolichyl beta-D-mannosyl phosphate + L-seryl-[protein] = 3-O-(alpha-D-mannosyl)-L-seryl-[protein] + a di-trans,poly-cis-dolichyl phosphate + H(+)</text>
        <dbReference type="Rhea" id="RHEA:17377"/>
        <dbReference type="Rhea" id="RHEA-COMP:9863"/>
        <dbReference type="Rhea" id="RHEA-COMP:13546"/>
        <dbReference type="Rhea" id="RHEA-COMP:19498"/>
        <dbReference type="Rhea" id="RHEA-COMP:19501"/>
        <dbReference type="ChEBI" id="CHEBI:15378"/>
        <dbReference type="ChEBI" id="CHEBI:29999"/>
        <dbReference type="ChEBI" id="CHEBI:57683"/>
        <dbReference type="ChEBI" id="CHEBI:58211"/>
        <dbReference type="ChEBI" id="CHEBI:137321"/>
        <dbReference type="EC" id="2.4.1.109"/>
    </reaction>
</comment>
<dbReference type="Pfam" id="PF16192">
    <property type="entry name" value="PMT_4TMC"/>
    <property type="match status" value="1"/>
</dbReference>
<evidence type="ECO:0000256" key="1">
    <source>
        <dbReference type="ARBA" id="ARBA00004477"/>
    </source>
</evidence>
<comment type="similarity">
    <text evidence="3 15">Belongs to the glycosyltransferase 39 family.</text>
</comment>
<dbReference type="InterPro" id="IPR027005">
    <property type="entry name" value="PMT-like"/>
</dbReference>
<comment type="caution">
    <text evidence="18">The sequence shown here is derived from an EMBL/GenBank/DDBJ whole genome shotgun (WGS) entry which is preliminary data.</text>
</comment>
<keyword evidence="19" id="KW-1185">Reference proteome</keyword>
<dbReference type="CDD" id="cd23283">
    <property type="entry name" value="beta-trefoil_MIR_PMT1-like"/>
    <property type="match status" value="1"/>
</dbReference>
<feature type="transmembrane region" description="Helical" evidence="15">
    <location>
        <begin position="652"/>
        <end position="669"/>
    </location>
</feature>
<dbReference type="Pfam" id="PF02366">
    <property type="entry name" value="PMT"/>
    <property type="match status" value="1"/>
</dbReference>
<comment type="subcellular location">
    <subcellularLocation>
        <location evidence="1 15">Endoplasmic reticulum membrane</location>
        <topology evidence="1 15">Multi-pass membrane protein</topology>
    </subcellularLocation>
</comment>
<evidence type="ECO:0000256" key="15">
    <source>
        <dbReference type="RuleBase" id="RU367007"/>
    </source>
</evidence>
<feature type="region of interest" description="Disordered" evidence="16">
    <location>
        <begin position="1"/>
        <end position="37"/>
    </location>
</feature>
<keyword evidence="11 15" id="KW-0472">Membrane</keyword>
<reference evidence="18" key="1">
    <citation type="submission" date="2023-06" db="EMBL/GenBank/DDBJ databases">
        <title>Genome-scale phylogeny and comparative genomics of the fungal order Sordariales.</title>
        <authorList>
            <consortium name="Lawrence Berkeley National Laboratory"/>
            <person name="Hensen N."/>
            <person name="Bonometti L."/>
            <person name="Westerberg I."/>
            <person name="Brannstrom I.O."/>
            <person name="Guillou S."/>
            <person name="Cros-Aarteil S."/>
            <person name="Calhoun S."/>
            <person name="Haridas S."/>
            <person name="Kuo A."/>
            <person name="Mondo S."/>
            <person name="Pangilinan J."/>
            <person name="Riley R."/>
            <person name="Labutti K."/>
            <person name="Andreopoulos B."/>
            <person name="Lipzen A."/>
            <person name="Chen C."/>
            <person name="Yanf M."/>
            <person name="Daum C."/>
            <person name="Ng V."/>
            <person name="Clum A."/>
            <person name="Steindorff A."/>
            <person name="Ohm R."/>
            <person name="Martin F."/>
            <person name="Silar P."/>
            <person name="Natvig D."/>
            <person name="Lalanne C."/>
            <person name="Gautier V."/>
            <person name="Ament-Velasquez S.L."/>
            <person name="Kruys A."/>
            <person name="Hutchinson M.I."/>
            <person name="Powell A.J."/>
            <person name="Barry K."/>
            <person name="Miller A.N."/>
            <person name="Grigoriev I.V."/>
            <person name="Debuchy R."/>
            <person name="Gladieux P."/>
            <person name="Thoren M.H."/>
            <person name="Johannesson H."/>
        </authorList>
    </citation>
    <scope>NUCLEOTIDE SEQUENCE</scope>
    <source>
        <strain evidence="18">8032-3</strain>
    </source>
</reference>
<dbReference type="AlphaFoldDB" id="A0AAJ0FQA5"/>
<evidence type="ECO:0000256" key="8">
    <source>
        <dbReference type="ARBA" id="ARBA00022737"/>
    </source>
</evidence>
<organism evidence="18 19">
    <name type="scientific">Phialemonium atrogriseum</name>
    <dbReference type="NCBI Taxonomy" id="1093897"/>
    <lineage>
        <taxon>Eukaryota</taxon>
        <taxon>Fungi</taxon>
        <taxon>Dikarya</taxon>
        <taxon>Ascomycota</taxon>
        <taxon>Pezizomycotina</taxon>
        <taxon>Sordariomycetes</taxon>
        <taxon>Sordariomycetidae</taxon>
        <taxon>Cephalothecales</taxon>
        <taxon>Cephalothecaceae</taxon>
        <taxon>Phialemonium</taxon>
    </lineage>
</organism>
<keyword evidence="7 15" id="KW-0812">Transmembrane</keyword>
<keyword evidence="9 15" id="KW-0256">Endoplasmic reticulum</keyword>
<evidence type="ECO:0000259" key="17">
    <source>
        <dbReference type="PROSITE" id="PS50919"/>
    </source>
</evidence>